<accession>A0A4V2YX63</accession>
<dbReference type="PANTHER" id="PTHR43298:SF2">
    <property type="entry name" value="FMN_FAD EXPORTER YEEO-RELATED"/>
    <property type="match status" value="1"/>
</dbReference>
<dbReference type="GO" id="GO:0005886">
    <property type="term" value="C:plasma membrane"/>
    <property type="evidence" value="ECO:0007669"/>
    <property type="project" value="TreeGrafter"/>
</dbReference>
<evidence type="ECO:0000256" key="2">
    <source>
        <dbReference type="ARBA" id="ARBA00010199"/>
    </source>
</evidence>
<keyword evidence="7" id="KW-0812">Transmembrane</keyword>
<dbReference type="GO" id="GO:0015297">
    <property type="term" value="F:antiporter activity"/>
    <property type="evidence" value="ECO:0007669"/>
    <property type="project" value="InterPro"/>
</dbReference>
<gene>
    <name evidence="8" type="ORF">E1293_07530</name>
</gene>
<name>A0A4V2YX63_9ACTN</name>
<dbReference type="OrthoDB" id="5145805at2"/>
<evidence type="ECO:0000313" key="8">
    <source>
        <dbReference type="EMBL" id="TDD87657.1"/>
    </source>
</evidence>
<feature type="transmembrane region" description="Helical" evidence="7">
    <location>
        <begin position="171"/>
        <end position="196"/>
    </location>
</feature>
<evidence type="ECO:0000256" key="4">
    <source>
        <dbReference type="ARBA" id="ARBA00022448"/>
    </source>
</evidence>
<keyword evidence="7" id="KW-0472">Membrane</keyword>
<evidence type="ECO:0000256" key="1">
    <source>
        <dbReference type="ARBA" id="ARBA00003408"/>
    </source>
</evidence>
<feature type="transmembrane region" description="Helical" evidence="7">
    <location>
        <begin position="216"/>
        <end position="237"/>
    </location>
</feature>
<feature type="transmembrane region" description="Helical" evidence="7">
    <location>
        <begin position="358"/>
        <end position="377"/>
    </location>
</feature>
<dbReference type="InterPro" id="IPR002528">
    <property type="entry name" value="MATE_fam"/>
</dbReference>
<feature type="transmembrane region" description="Helical" evidence="7">
    <location>
        <begin position="432"/>
        <end position="451"/>
    </location>
</feature>
<feature type="region of interest" description="Disordered" evidence="6">
    <location>
        <begin position="1"/>
        <end position="63"/>
    </location>
</feature>
<evidence type="ECO:0000256" key="6">
    <source>
        <dbReference type="SAM" id="MobiDB-lite"/>
    </source>
</evidence>
<evidence type="ECO:0000256" key="7">
    <source>
        <dbReference type="SAM" id="Phobius"/>
    </source>
</evidence>
<keyword evidence="9" id="KW-1185">Reference proteome</keyword>
<feature type="transmembrane region" description="Helical" evidence="7">
    <location>
        <begin position="316"/>
        <end position="338"/>
    </location>
</feature>
<feature type="transmembrane region" description="Helical" evidence="7">
    <location>
        <begin position="463"/>
        <end position="487"/>
    </location>
</feature>
<comment type="function">
    <text evidence="1">Multidrug efflux pump.</text>
</comment>
<keyword evidence="7" id="KW-1133">Transmembrane helix</keyword>
<dbReference type="AlphaFoldDB" id="A0A4V2YX63"/>
<dbReference type="GO" id="GO:0042910">
    <property type="term" value="F:xenobiotic transmembrane transporter activity"/>
    <property type="evidence" value="ECO:0007669"/>
    <property type="project" value="InterPro"/>
</dbReference>
<protein>
    <recommendedName>
        <fullName evidence="3">Probable multidrug resistance protein NorM</fullName>
    </recommendedName>
    <alternativeName>
        <fullName evidence="5">Multidrug-efflux transporter</fullName>
    </alternativeName>
</protein>
<dbReference type="PANTHER" id="PTHR43298">
    <property type="entry name" value="MULTIDRUG RESISTANCE PROTEIN NORM-RELATED"/>
    <property type="match status" value="1"/>
</dbReference>
<comment type="caution">
    <text evidence="8">The sequence shown here is derived from an EMBL/GenBank/DDBJ whole genome shotgun (WGS) entry which is preliminary data.</text>
</comment>
<feature type="transmembrane region" description="Helical" evidence="7">
    <location>
        <begin position="249"/>
        <end position="267"/>
    </location>
</feature>
<comment type="similarity">
    <text evidence="2">Belongs to the multi antimicrobial extrusion (MATE) (TC 2.A.66.1) family.</text>
</comment>
<evidence type="ECO:0000313" key="9">
    <source>
        <dbReference type="Proteomes" id="UP000295578"/>
    </source>
</evidence>
<sequence length="532" mass="55680">MPSTSASSSAVPIVVTAPSSAQRRASRDPFACIARTGTPSVQGDRAGHSRRGKIRSAVAGGRPPRRTTLLTMEQVRKEYRPRHKRHGREGLVSRPWQIAGMAAPMAFAQLLSVLVPISIVAIMGWMSDEAIHVRALYTPLFLLFFAVQTAFDISNQSLTALRAGRGEKDQVSAMLSLGGVWVSAGVVLAGVLSMAAPALADVLGAGPDVRGPFVLFLRWMSVANLALIWPVLCASTLRGTKRASQGSAVMLVCNVVEVGGLAGFGLGTDMGLVAVPLATIIAGGVSGLTGHILLLRAGLLHPPPGGLWRPEVLGHLLRTGLPVSLSTTVMFGMNFAFLLMLEPFGADVRAGFTTAGTIQNLVLMPGFVIGSASAILMNQQRGVGGRRRLTSVLASGLQVTLIVYCVLVPVLWLLRDSIGHLATGNPRIVEEIGGYFAIVGPSYLTLGLVYTSVMALQQTGGGVVALSGNAIYVLGTVGIGALAVHGAASPTPLYVTMSAMNVCGLVVVISAFVFLGRQDRRRHAHPGSAQAR</sequence>
<dbReference type="Proteomes" id="UP000295578">
    <property type="component" value="Unassembled WGS sequence"/>
</dbReference>
<evidence type="ECO:0000256" key="5">
    <source>
        <dbReference type="ARBA" id="ARBA00031636"/>
    </source>
</evidence>
<dbReference type="InterPro" id="IPR050222">
    <property type="entry name" value="MATE_MdtK"/>
</dbReference>
<feature type="transmembrane region" description="Helical" evidence="7">
    <location>
        <begin position="98"/>
        <end position="125"/>
    </location>
</feature>
<feature type="transmembrane region" description="Helical" evidence="7">
    <location>
        <begin position="131"/>
        <end position="151"/>
    </location>
</feature>
<feature type="compositionally biased region" description="Polar residues" evidence="6">
    <location>
        <begin position="1"/>
        <end position="10"/>
    </location>
</feature>
<evidence type="ECO:0000256" key="3">
    <source>
        <dbReference type="ARBA" id="ARBA00020268"/>
    </source>
</evidence>
<dbReference type="Pfam" id="PF01554">
    <property type="entry name" value="MatE"/>
    <property type="match status" value="2"/>
</dbReference>
<keyword evidence="4" id="KW-0813">Transport</keyword>
<organism evidence="8 9">
    <name type="scientific">Actinomadura darangshiensis</name>
    <dbReference type="NCBI Taxonomy" id="705336"/>
    <lineage>
        <taxon>Bacteria</taxon>
        <taxon>Bacillati</taxon>
        <taxon>Actinomycetota</taxon>
        <taxon>Actinomycetes</taxon>
        <taxon>Streptosporangiales</taxon>
        <taxon>Thermomonosporaceae</taxon>
        <taxon>Actinomadura</taxon>
    </lineage>
</organism>
<proteinExistence type="inferred from homology"/>
<dbReference type="EMBL" id="SMKY01000022">
    <property type="protein sequence ID" value="TDD87657.1"/>
    <property type="molecule type" value="Genomic_DNA"/>
</dbReference>
<feature type="transmembrane region" description="Helical" evidence="7">
    <location>
        <begin position="273"/>
        <end position="295"/>
    </location>
</feature>
<reference evidence="8 9" key="1">
    <citation type="submission" date="2019-03" db="EMBL/GenBank/DDBJ databases">
        <title>Draft genome sequences of novel Actinobacteria.</title>
        <authorList>
            <person name="Sahin N."/>
            <person name="Ay H."/>
            <person name="Saygin H."/>
        </authorList>
    </citation>
    <scope>NUCLEOTIDE SEQUENCE [LARGE SCALE GENOMIC DNA]</scope>
    <source>
        <strain evidence="8 9">DSM 45941</strain>
    </source>
</reference>
<feature type="transmembrane region" description="Helical" evidence="7">
    <location>
        <begin position="493"/>
        <end position="515"/>
    </location>
</feature>
<feature type="transmembrane region" description="Helical" evidence="7">
    <location>
        <begin position="389"/>
        <end position="412"/>
    </location>
</feature>